<accession>B9XRN1</accession>
<evidence type="ECO:0000313" key="2">
    <source>
        <dbReference type="EMBL" id="EEF57502.1"/>
    </source>
</evidence>
<comment type="caution">
    <text evidence="2">The sequence shown here is derived from an EMBL/GenBank/DDBJ whole genome shotgun (WGS) entry which is preliminary data.</text>
</comment>
<keyword evidence="1" id="KW-0472">Membrane</keyword>
<evidence type="ECO:0000313" key="3">
    <source>
        <dbReference type="Proteomes" id="UP000003688"/>
    </source>
</evidence>
<dbReference type="Proteomes" id="UP000003688">
    <property type="component" value="Unassembled WGS sequence"/>
</dbReference>
<organism evidence="2 3">
    <name type="scientific">Pedosphaera parvula (strain Ellin514)</name>
    <dbReference type="NCBI Taxonomy" id="320771"/>
    <lineage>
        <taxon>Bacteria</taxon>
        <taxon>Pseudomonadati</taxon>
        <taxon>Verrucomicrobiota</taxon>
        <taxon>Pedosphaerae</taxon>
        <taxon>Pedosphaerales</taxon>
        <taxon>Pedosphaeraceae</taxon>
        <taxon>Pedosphaera</taxon>
    </lineage>
</organism>
<dbReference type="EMBL" id="ABOX02000066">
    <property type="protein sequence ID" value="EEF57502.1"/>
    <property type="molecule type" value="Genomic_DNA"/>
</dbReference>
<dbReference type="AlphaFoldDB" id="B9XRN1"/>
<proteinExistence type="predicted"/>
<feature type="transmembrane region" description="Helical" evidence="1">
    <location>
        <begin position="21"/>
        <end position="44"/>
    </location>
</feature>
<feature type="transmembrane region" description="Helical" evidence="1">
    <location>
        <begin position="102"/>
        <end position="126"/>
    </location>
</feature>
<sequence length="132" mass="15114">MMIEVMDGQLPARAWWATWRLRYNLGLAVSGILAFFLYAVMFFSSPVDYFGMDGRITLFTIATQVIGYLLFMACANVCYFVGPISERLIRPKDVGRYRSTAYSLGFWFSCALPFLIPLLQIFQLLLEVPREG</sequence>
<keyword evidence="1" id="KW-1133">Transmembrane helix</keyword>
<name>B9XRN1_PEDPL</name>
<reference evidence="2 3" key="1">
    <citation type="journal article" date="2011" name="J. Bacteriol.">
        <title>Genome sequence of 'Pedosphaera parvula' Ellin514, an aerobic Verrucomicrobial isolate from pasture soil.</title>
        <authorList>
            <person name="Kant R."/>
            <person name="van Passel M.W."/>
            <person name="Sangwan P."/>
            <person name="Palva A."/>
            <person name="Lucas S."/>
            <person name="Copeland A."/>
            <person name="Lapidus A."/>
            <person name="Glavina Del Rio T."/>
            <person name="Dalin E."/>
            <person name="Tice H."/>
            <person name="Bruce D."/>
            <person name="Goodwin L."/>
            <person name="Pitluck S."/>
            <person name="Chertkov O."/>
            <person name="Larimer F.W."/>
            <person name="Land M.L."/>
            <person name="Hauser L."/>
            <person name="Brettin T.S."/>
            <person name="Detter J.C."/>
            <person name="Han S."/>
            <person name="de Vos W.M."/>
            <person name="Janssen P.H."/>
            <person name="Smidt H."/>
        </authorList>
    </citation>
    <scope>NUCLEOTIDE SEQUENCE [LARGE SCALE GENOMIC DNA]</scope>
    <source>
        <strain evidence="2 3">Ellin514</strain>
    </source>
</reference>
<protein>
    <submittedName>
        <fullName evidence="2">Uncharacterized protein</fullName>
    </submittedName>
</protein>
<gene>
    <name evidence="2" type="ORF">Cflav_PD0433</name>
</gene>
<feature type="transmembrane region" description="Helical" evidence="1">
    <location>
        <begin position="56"/>
        <end position="81"/>
    </location>
</feature>
<keyword evidence="1" id="KW-0812">Transmembrane</keyword>
<evidence type="ECO:0000256" key="1">
    <source>
        <dbReference type="SAM" id="Phobius"/>
    </source>
</evidence>
<keyword evidence="3" id="KW-1185">Reference proteome</keyword>